<accession>D8R630</accession>
<evidence type="ECO:0000313" key="7">
    <source>
        <dbReference type="EMBL" id="EFJ32249.1"/>
    </source>
</evidence>
<organism evidence="8">
    <name type="scientific">Selaginella moellendorffii</name>
    <name type="common">Spikemoss</name>
    <dbReference type="NCBI Taxonomy" id="88036"/>
    <lineage>
        <taxon>Eukaryota</taxon>
        <taxon>Viridiplantae</taxon>
        <taxon>Streptophyta</taxon>
        <taxon>Embryophyta</taxon>
        <taxon>Tracheophyta</taxon>
        <taxon>Lycopodiopsida</taxon>
        <taxon>Selaginellales</taxon>
        <taxon>Selaginellaceae</taxon>
        <taxon>Selaginella</taxon>
    </lineage>
</organism>
<dbReference type="GO" id="GO:0016929">
    <property type="term" value="F:deSUMOylase activity"/>
    <property type="evidence" value="ECO:0000318"/>
    <property type="project" value="GO_Central"/>
</dbReference>
<dbReference type="GO" id="GO:0005634">
    <property type="term" value="C:nucleus"/>
    <property type="evidence" value="ECO:0000318"/>
    <property type="project" value="GO_Central"/>
</dbReference>
<name>D8R630_SELML</name>
<dbReference type="Gene3D" id="3.30.310.130">
    <property type="entry name" value="Ubiquitin-related"/>
    <property type="match status" value="1"/>
</dbReference>
<dbReference type="EMBL" id="GL377572">
    <property type="protein sequence ID" value="EFJ32249.1"/>
    <property type="molecule type" value="Genomic_DNA"/>
</dbReference>
<keyword evidence="3" id="KW-0378">Hydrolase</keyword>
<dbReference type="STRING" id="88036.D8R630"/>
<feature type="region of interest" description="Disordered" evidence="5">
    <location>
        <begin position="130"/>
        <end position="184"/>
    </location>
</feature>
<reference evidence="7 8" key="1">
    <citation type="journal article" date="2011" name="Science">
        <title>The Selaginella genome identifies genetic changes associated with the evolution of vascular plants.</title>
        <authorList>
            <person name="Banks J.A."/>
            <person name="Nishiyama T."/>
            <person name="Hasebe M."/>
            <person name="Bowman J.L."/>
            <person name="Gribskov M."/>
            <person name="dePamphilis C."/>
            <person name="Albert V.A."/>
            <person name="Aono N."/>
            <person name="Aoyama T."/>
            <person name="Ambrose B.A."/>
            <person name="Ashton N.W."/>
            <person name="Axtell M.J."/>
            <person name="Barker E."/>
            <person name="Barker M.S."/>
            <person name="Bennetzen J.L."/>
            <person name="Bonawitz N.D."/>
            <person name="Chapple C."/>
            <person name="Cheng C."/>
            <person name="Correa L.G."/>
            <person name="Dacre M."/>
            <person name="DeBarry J."/>
            <person name="Dreyer I."/>
            <person name="Elias M."/>
            <person name="Engstrom E.M."/>
            <person name="Estelle M."/>
            <person name="Feng L."/>
            <person name="Finet C."/>
            <person name="Floyd S.K."/>
            <person name="Frommer W.B."/>
            <person name="Fujita T."/>
            <person name="Gramzow L."/>
            <person name="Gutensohn M."/>
            <person name="Harholt J."/>
            <person name="Hattori M."/>
            <person name="Heyl A."/>
            <person name="Hirai T."/>
            <person name="Hiwatashi Y."/>
            <person name="Ishikawa M."/>
            <person name="Iwata M."/>
            <person name="Karol K.G."/>
            <person name="Koehler B."/>
            <person name="Kolukisaoglu U."/>
            <person name="Kubo M."/>
            <person name="Kurata T."/>
            <person name="Lalonde S."/>
            <person name="Li K."/>
            <person name="Li Y."/>
            <person name="Litt A."/>
            <person name="Lyons E."/>
            <person name="Manning G."/>
            <person name="Maruyama T."/>
            <person name="Michael T.P."/>
            <person name="Mikami K."/>
            <person name="Miyazaki S."/>
            <person name="Morinaga S."/>
            <person name="Murata T."/>
            <person name="Mueller-Roeber B."/>
            <person name="Nelson D.R."/>
            <person name="Obara M."/>
            <person name="Oguri Y."/>
            <person name="Olmstead R.G."/>
            <person name="Onodera N."/>
            <person name="Petersen B.L."/>
            <person name="Pils B."/>
            <person name="Prigge M."/>
            <person name="Rensing S.A."/>
            <person name="Riano-Pachon D.M."/>
            <person name="Roberts A.W."/>
            <person name="Sato Y."/>
            <person name="Scheller H.V."/>
            <person name="Schulz B."/>
            <person name="Schulz C."/>
            <person name="Shakirov E.V."/>
            <person name="Shibagaki N."/>
            <person name="Shinohara N."/>
            <person name="Shippen D.E."/>
            <person name="Soerensen I."/>
            <person name="Sotooka R."/>
            <person name="Sugimoto N."/>
            <person name="Sugita M."/>
            <person name="Sumikawa N."/>
            <person name="Tanurdzic M."/>
            <person name="Theissen G."/>
            <person name="Ulvskov P."/>
            <person name="Wakazuki S."/>
            <person name="Weng J.K."/>
            <person name="Willats W.W."/>
            <person name="Wipf D."/>
            <person name="Wolf P.G."/>
            <person name="Yang L."/>
            <person name="Zimmer A.D."/>
            <person name="Zhu Q."/>
            <person name="Mitros T."/>
            <person name="Hellsten U."/>
            <person name="Loque D."/>
            <person name="Otillar R."/>
            <person name="Salamov A."/>
            <person name="Schmutz J."/>
            <person name="Shapiro H."/>
            <person name="Lindquist E."/>
            <person name="Lucas S."/>
            <person name="Rokhsar D."/>
            <person name="Grigoriev I.V."/>
        </authorList>
    </citation>
    <scope>NUCLEOTIDE SEQUENCE [LARGE SCALE GENOMIC DNA]</scope>
</reference>
<dbReference type="PANTHER" id="PTHR46915">
    <property type="entry name" value="UBIQUITIN-LIKE PROTEASE 4-RELATED"/>
    <property type="match status" value="1"/>
</dbReference>
<evidence type="ECO:0000256" key="4">
    <source>
        <dbReference type="ARBA" id="ARBA00022807"/>
    </source>
</evidence>
<keyword evidence="4" id="KW-0788">Thiol protease</keyword>
<evidence type="ECO:0000259" key="6">
    <source>
        <dbReference type="PROSITE" id="PS50600"/>
    </source>
</evidence>
<dbReference type="Proteomes" id="UP000001514">
    <property type="component" value="Unassembled WGS sequence"/>
</dbReference>
<dbReference type="eggNOG" id="KOG0779">
    <property type="taxonomic scope" value="Eukaryota"/>
</dbReference>
<sequence>MVIEYVYEALTDGLVEEPVMVLDTPANDAKRLCDFELEEKIQRFTSHTQDSSLKVDKTKLVSFLDALLAEKARREKSKETGATSLQQVASALIETHLLTQERKVEINLSRGLSPPRAFDSELKILRFQRGRKQSPATEMPKSCSNGLSSKTTVAERGKQHRFSPQVLDAEETSARRNTRSSPDTVVLFSSDDENEIKVMEPAAISTRRTSSRIAARRKMDLNMKIAYPSKDDPDALEVYYGDFSRLQPAEFLNDTVIDFYIKYLQREAIDAERKEKFHFYSSFFFKKLSEAFDTEAKQVEAFSKLRKWTKGIDIFSKSYLFLPINDRLHWSLAIVCFSLSDGGLTPYIFHLDSLDNGHSSRELFKYIQKYLELEHAQMETAIEIKWRETVKKRVEVPRQENEYDCGLFLLYYIKRFVETAPLPCKLTDTTSLFGKRWFKPSDASMLRWTIREILENLFEATSPE</sequence>
<evidence type="ECO:0000256" key="2">
    <source>
        <dbReference type="ARBA" id="ARBA00022670"/>
    </source>
</evidence>
<dbReference type="GO" id="GO:0070139">
    <property type="term" value="F:SUMO-specific endopeptidase activity"/>
    <property type="evidence" value="ECO:0000318"/>
    <property type="project" value="GO_Central"/>
</dbReference>
<keyword evidence="2" id="KW-0645">Protease</keyword>
<dbReference type="InParanoid" id="D8R630"/>
<dbReference type="Gene3D" id="1.10.418.20">
    <property type="match status" value="1"/>
</dbReference>
<dbReference type="Pfam" id="PF02902">
    <property type="entry name" value="Peptidase_C48"/>
    <property type="match status" value="1"/>
</dbReference>
<evidence type="ECO:0000256" key="3">
    <source>
        <dbReference type="ARBA" id="ARBA00022801"/>
    </source>
</evidence>
<dbReference type="PROSITE" id="PS50600">
    <property type="entry name" value="ULP_PROTEASE"/>
    <property type="match status" value="1"/>
</dbReference>
<feature type="compositionally biased region" description="Polar residues" evidence="5">
    <location>
        <begin position="142"/>
        <end position="152"/>
    </location>
</feature>
<comment type="similarity">
    <text evidence="1">Belongs to the peptidase C48 family.</text>
</comment>
<gene>
    <name evidence="7" type="ORF">SELMODRAFT_439571</name>
</gene>
<dbReference type="GO" id="GO:0006508">
    <property type="term" value="P:proteolysis"/>
    <property type="evidence" value="ECO:0007669"/>
    <property type="project" value="UniProtKB-KW"/>
</dbReference>
<evidence type="ECO:0000313" key="8">
    <source>
        <dbReference type="Proteomes" id="UP000001514"/>
    </source>
</evidence>
<proteinExistence type="inferred from homology"/>
<dbReference type="Gramene" id="EFJ32249">
    <property type="protein sequence ID" value="EFJ32249"/>
    <property type="gene ID" value="SELMODRAFT_439571"/>
</dbReference>
<dbReference type="KEGG" id="smo:SELMODRAFT_439571"/>
<evidence type="ECO:0000256" key="5">
    <source>
        <dbReference type="SAM" id="MobiDB-lite"/>
    </source>
</evidence>
<evidence type="ECO:0000256" key="1">
    <source>
        <dbReference type="ARBA" id="ARBA00005234"/>
    </source>
</evidence>
<keyword evidence="8" id="KW-1185">Reference proteome</keyword>
<feature type="domain" description="Ubiquitin-like protease family profile" evidence="6">
    <location>
        <begin position="236"/>
        <end position="416"/>
    </location>
</feature>
<dbReference type="InterPro" id="IPR038765">
    <property type="entry name" value="Papain-like_cys_pep_sf"/>
</dbReference>
<dbReference type="GO" id="GO:0016926">
    <property type="term" value="P:protein desumoylation"/>
    <property type="evidence" value="ECO:0007669"/>
    <property type="project" value="UniProtKB-ARBA"/>
</dbReference>
<protein>
    <recommendedName>
        <fullName evidence="6">Ubiquitin-like protease family profile domain-containing protein</fullName>
    </recommendedName>
</protein>
<dbReference type="AlphaFoldDB" id="D8R630"/>
<dbReference type="InterPro" id="IPR003653">
    <property type="entry name" value="Peptidase_C48_C"/>
</dbReference>
<dbReference type="PANTHER" id="PTHR46915:SF2">
    <property type="entry name" value="UBIQUITIN-LIKE PROTEASE 4"/>
    <property type="match status" value="1"/>
</dbReference>
<dbReference type="SUPFAM" id="SSF54001">
    <property type="entry name" value="Cysteine proteinases"/>
    <property type="match status" value="1"/>
</dbReference>
<dbReference type="HOGENOM" id="CLU_589748_0_0_1"/>